<evidence type="ECO:0000256" key="9">
    <source>
        <dbReference type="RuleBase" id="RU003465"/>
    </source>
</evidence>
<dbReference type="Gene3D" id="3.60.40.10">
    <property type="entry name" value="PPM-type phosphatase domain"/>
    <property type="match status" value="1"/>
</dbReference>
<dbReference type="PANTHER" id="PTHR13832">
    <property type="entry name" value="PROTEIN PHOSPHATASE 2C"/>
    <property type="match status" value="1"/>
</dbReference>
<comment type="cofactor">
    <cofactor evidence="1">
        <name>Mn(2+)</name>
        <dbReference type="ChEBI" id="CHEBI:29035"/>
    </cofactor>
</comment>
<proteinExistence type="inferred from homology"/>
<dbReference type="SMART" id="SM00332">
    <property type="entry name" value="PP2Cc"/>
    <property type="match status" value="1"/>
</dbReference>
<evidence type="ECO:0000256" key="1">
    <source>
        <dbReference type="ARBA" id="ARBA00001936"/>
    </source>
</evidence>
<dbReference type="CDD" id="cd00143">
    <property type="entry name" value="PP2Cc"/>
    <property type="match status" value="1"/>
</dbReference>
<dbReference type="EC" id="3.1.3.16" evidence="3"/>
<comment type="similarity">
    <text evidence="9">Belongs to the PP2C family.</text>
</comment>
<dbReference type="GO" id="GO:0007165">
    <property type="term" value="P:signal transduction"/>
    <property type="evidence" value="ECO:0000318"/>
    <property type="project" value="GO_Central"/>
</dbReference>
<keyword evidence="4" id="KW-0479">Metal-binding</keyword>
<dbReference type="Proteomes" id="UP000001514">
    <property type="component" value="Unassembled WGS sequence"/>
</dbReference>
<evidence type="ECO:0000256" key="4">
    <source>
        <dbReference type="ARBA" id="ARBA00022723"/>
    </source>
</evidence>
<keyword evidence="7 9" id="KW-0904">Protein phosphatase</keyword>
<evidence type="ECO:0000256" key="3">
    <source>
        <dbReference type="ARBA" id="ARBA00013081"/>
    </source>
</evidence>
<evidence type="ECO:0000256" key="5">
    <source>
        <dbReference type="ARBA" id="ARBA00022801"/>
    </source>
</evidence>
<dbReference type="InterPro" id="IPR001932">
    <property type="entry name" value="PPM-type_phosphatase-like_dom"/>
</dbReference>
<organism evidence="12">
    <name type="scientific">Selaginella moellendorffii</name>
    <name type="common">Spikemoss</name>
    <dbReference type="NCBI Taxonomy" id="88036"/>
    <lineage>
        <taxon>Eukaryota</taxon>
        <taxon>Viridiplantae</taxon>
        <taxon>Streptophyta</taxon>
        <taxon>Embryophyta</taxon>
        <taxon>Tracheophyta</taxon>
        <taxon>Lycopodiopsida</taxon>
        <taxon>Selaginellales</taxon>
        <taxon>Selaginellaceae</taxon>
        <taxon>Selaginella</taxon>
    </lineage>
</organism>
<evidence type="ECO:0000256" key="8">
    <source>
        <dbReference type="ARBA" id="ARBA00023211"/>
    </source>
</evidence>
<dbReference type="GO" id="GO:0046872">
    <property type="term" value="F:metal ion binding"/>
    <property type="evidence" value="ECO:0007669"/>
    <property type="project" value="UniProtKB-KW"/>
</dbReference>
<dbReference type="eggNOG" id="KOG0698">
    <property type="taxonomic scope" value="Eukaryota"/>
</dbReference>
<dbReference type="InterPro" id="IPR000222">
    <property type="entry name" value="PP2C_BS"/>
</dbReference>
<dbReference type="PROSITE" id="PS01032">
    <property type="entry name" value="PPM_1"/>
    <property type="match status" value="1"/>
</dbReference>
<evidence type="ECO:0000256" key="6">
    <source>
        <dbReference type="ARBA" id="ARBA00022842"/>
    </source>
</evidence>
<gene>
    <name evidence="11" type="ORF">SELMODRAFT_409560</name>
</gene>
<evidence type="ECO:0000259" key="10">
    <source>
        <dbReference type="PROSITE" id="PS51746"/>
    </source>
</evidence>
<dbReference type="STRING" id="88036.D8RBU8"/>
<sequence>MATMKILDSFGRLKPQDFHRDARVVVYASSEEGRRRQCLEDGYAIGSTPKASLVGVFDGHGGRAAASFCAKNLFPVLVEDEGFQSGTGIKQALRNAFLKMDDLMREENEQRYWQAGTTAIVAVVTENFVYVAHAGGETKHLTKDHSPHVPEERERGVKADAIFSYGSTASKLYMGIGDSQLLISRALGDLDLKSNKKLAFDEQVIIAVPDVVELEVTEDLEYLVLCSDGYTRRDIQRLDMKSFSMSSGVYREDRQDDGTYAIVLLEKNKAAAKLDG</sequence>
<dbReference type="Gramene" id="EFJ30568">
    <property type="protein sequence ID" value="EFJ30568"/>
    <property type="gene ID" value="SELMODRAFT_409560"/>
</dbReference>
<reference evidence="11 12" key="1">
    <citation type="journal article" date="2011" name="Science">
        <title>The Selaginella genome identifies genetic changes associated with the evolution of vascular plants.</title>
        <authorList>
            <person name="Banks J.A."/>
            <person name="Nishiyama T."/>
            <person name="Hasebe M."/>
            <person name="Bowman J.L."/>
            <person name="Gribskov M."/>
            <person name="dePamphilis C."/>
            <person name="Albert V.A."/>
            <person name="Aono N."/>
            <person name="Aoyama T."/>
            <person name="Ambrose B.A."/>
            <person name="Ashton N.W."/>
            <person name="Axtell M.J."/>
            <person name="Barker E."/>
            <person name="Barker M.S."/>
            <person name="Bennetzen J.L."/>
            <person name="Bonawitz N.D."/>
            <person name="Chapple C."/>
            <person name="Cheng C."/>
            <person name="Correa L.G."/>
            <person name="Dacre M."/>
            <person name="DeBarry J."/>
            <person name="Dreyer I."/>
            <person name="Elias M."/>
            <person name="Engstrom E.M."/>
            <person name="Estelle M."/>
            <person name="Feng L."/>
            <person name="Finet C."/>
            <person name="Floyd S.K."/>
            <person name="Frommer W.B."/>
            <person name="Fujita T."/>
            <person name="Gramzow L."/>
            <person name="Gutensohn M."/>
            <person name="Harholt J."/>
            <person name="Hattori M."/>
            <person name="Heyl A."/>
            <person name="Hirai T."/>
            <person name="Hiwatashi Y."/>
            <person name="Ishikawa M."/>
            <person name="Iwata M."/>
            <person name="Karol K.G."/>
            <person name="Koehler B."/>
            <person name="Kolukisaoglu U."/>
            <person name="Kubo M."/>
            <person name="Kurata T."/>
            <person name="Lalonde S."/>
            <person name="Li K."/>
            <person name="Li Y."/>
            <person name="Litt A."/>
            <person name="Lyons E."/>
            <person name="Manning G."/>
            <person name="Maruyama T."/>
            <person name="Michael T.P."/>
            <person name="Mikami K."/>
            <person name="Miyazaki S."/>
            <person name="Morinaga S."/>
            <person name="Murata T."/>
            <person name="Mueller-Roeber B."/>
            <person name="Nelson D.R."/>
            <person name="Obara M."/>
            <person name="Oguri Y."/>
            <person name="Olmstead R.G."/>
            <person name="Onodera N."/>
            <person name="Petersen B.L."/>
            <person name="Pils B."/>
            <person name="Prigge M."/>
            <person name="Rensing S.A."/>
            <person name="Riano-Pachon D.M."/>
            <person name="Roberts A.W."/>
            <person name="Sato Y."/>
            <person name="Scheller H.V."/>
            <person name="Schulz B."/>
            <person name="Schulz C."/>
            <person name="Shakirov E.V."/>
            <person name="Shibagaki N."/>
            <person name="Shinohara N."/>
            <person name="Shippen D.E."/>
            <person name="Soerensen I."/>
            <person name="Sotooka R."/>
            <person name="Sugimoto N."/>
            <person name="Sugita M."/>
            <person name="Sumikawa N."/>
            <person name="Tanurdzic M."/>
            <person name="Theissen G."/>
            <person name="Ulvskov P."/>
            <person name="Wakazuki S."/>
            <person name="Weng J.K."/>
            <person name="Willats W.W."/>
            <person name="Wipf D."/>
            <person name="Wolf P.G."/>
            <person name="Yang L."/>
            <person name="Zimmer A.D."/>
            <person name="Zhu Q."/>
            <person name="Mitros T."/>
            <person name="Hellsten U."/>
            <person name="Loque D."/>
            <person name="Otillar R."/>
            <person name="Salamov A."/>
            <person name="Schmutz J."/>
            <person name="Shapiro H."/>
            <person name="Lindquist E."/>
            <person name="Lucas S."/>
            <person name="Rokhsar D."/>
            <person name="Grigoriev I.V."/>
        </authorList>
    </citation>
    <scope>NUCLEOTIDE SEQUENCE [LARGE SCALE GENOMIC DNA]</scope>
</reference>
<feature type="domain" description="PPM-type phosphatase" evidence="10">
    <location>
        <begin position="25"/>
        <end position="265"/>
    </location>
</feature>
<dbReference type="EMBL" id="GL377575">
    <property type="protein sequence ID" value="EFJ30568.1"/>
    <property type="molecule type" value="Genomic_DNA"/>
</dbReference>
<dbReference type="InterPro" id="IPR036457">
    <property type="entry name" value="PPM-type-like_dom_sf"/>
</dbReference>
<dbReference type="SUPFAM" id="SSF81606">
    <property type="entry name" value="PP2C-like"/>
    <property type="match status" value="1"/>
</dbReference>
<dbReference type="Pfam" id="PF00481">
    <property type="entry name" value="PP2C"/>
    <property type="match status" value="1"/>
</dbReference>
<evidence type="ECO:0000313" key="11">
    <source>
        <dbReference type="EMBL" id="EFJ30568.1"/>
    </source>
</evidence>
<evidence type="ECO:0000256" key="2">
    <source>
        <dbReference type="ARBA" id="ARBA00001946"/>
    </source>
</evidence>
<dbReference type="InParanoid" id="D8RBU8"/>
<dbReference type="GO" id="GO:0004722">
    <property type="term" value="F:protein serine/threonine phosphatase activity"/>
    <property type="evidence" value="ECO:0000318"/>
    <property type="project" value="GO_Central"/>
</dbReference>
<dbReference type="PROSITE" id="PS51746">
    <property type="entry name" value="PPM_2"/>
    <property type="match status" value="1"/>
</dbReference>
<dbReference type="PANTHER" id="PTHR13832:SF848">
    <property type="entry name" value="PPM-TYPE PHOSPHATASE DOMAIN-CONTAINING PROTEIN"/>
    <property type="match status" value="1"/>
</dbReference>
<keyword evidence="5 9" id="KW-0378">Hydrolase</keyword>
<comment type="cofactor">
    <cofactor evidence="2">
        <name>Mg(2+)</name>
        <dbReference type="ChEBI" id="CHEBI:18420"/>
    </cofactor>
</comment>
<evidence type="ECO:0000256" key="7">
    <source>
        <dbReference type="ARBA" id="ARBA00022912"/>
    </source>
</evidence>
<dbReference type="HOGENOM" id="CLU_013173_14_0_1"/>
<name>D8RBU8_SELML</name>
<dbReference type="InterPro" id="IPR015655">
    <property type="entry name" value="PP2C"/>
</dbReference>
<accession>D8RBU8</accession>
<dbReference type="KEGG" id="smo:SELMODRAFT_409560"/>
<evidence type="ECO:0000313" key="12">
    <source>
        <dbReference type="Proteomes" id="UP000001514"/>
    </source>
</evidence>
<keyword evidence="6" id="KW-0460">Magnesium</keyword>
<keyword evidence="8" id="KW-0464">Manganese</keyword>
<dbReference type="AlphaFoldDB" id="D8RBU8"/>
<keyword evidence="12" id="KW-1185">Reference proteome</keyword>
<protein>
    <recommendedName>
        <fullName evidence="3">protein-serine/threonine phosphatase</fullName>
        <ecNumber evidence="3">3.1.3.16</ecNumber>
    </recommendedName>
</protein>